<dbReference type="RefSeq" id="WP_176140799.1">
    <property type="nucleotide sequence ID" value="NZ_BMCL01000002.1"/>
</dbReference>
<evidence type="ECO:0000313" key="5">
    <source>
        <dbReference type="EMBL" id="SKC61174.1"/>
    </source>
</evidence>
<dbReference type="InterPro" id="IPR045155">
    <property type="entry name" value="Beta-lactam_cat"/>
</dbReference>
<dbReference type="AlphaFoldDB" id="A0A1T5KC02"/>
<dbReference type="GO" id="GO:0030655">
    <property type="term" value="P:beta-lactam antibiotic catabolic process"/>
    <property type="evidence" value="ECO:0007669"/>
    <property type="project" value="InterPro"/>
</dbReference>
<sequence>MPVATPPTLLRRAIALPALLMPMLMLIVLLTLARPAAAAATTHAGQAPSALQLELDRFAAKFDGTVGLYALDLRTGRSAVLNPADAFPMASTVKIPVAVHILSLVDEGRLDLHRQVQLQEGDLYPSMGGPMDTHLTPGSAITIRDLLHMMLTVSDNNATDILIRLGGGAAAVNQRMQTLGVQGVRVDRYIWEMLSHYLGRLDASPTHPVTPAAYAQLDAEHRSAEERTRLTRLYHQDPRDTSTPQGMAALLKLIWQGKALTPASTEVLKAILLDCRTGQARLKGMLPDGTPVAHKTGTVGEVINDVGVMTLPDGRGDIIITVFLKSGESDQARDRVIAQMARSVYDYFRFVP</sequence>
<dbReference type="NCBIfam" id="NF033103">
    <property type="entry name" value="bla_class_A"/>
    <property type="match status" value="1"/>
</dbReference>
<dbReference type="STRING" id="428993.SAMN06296058_1562"/>
<evidence type="ECO:0000313" key="6">
    <source>
        <dbReference type="Proteomes" id="UP000190341"/>
    </source>
</evidence>
<dbReference type="GO" id="GO:0008800">
    <property type="term" value="F:beta-lactamase activity"/>
    <property type="evidence" value="ECO:0007669"/>
    <property type="project" value="UniProtKB-EC"/>
</dbReference>
<comment type="catalytic activity">
    <reaction evidence="1">
        <text>a beta-lactam + H2O = a substituted beta-amino acid</text>
        <dbReference type="Rhea" id="RHEA:20401"/>
        <dbReference type="ChEBI" id="CHEBI:15377"/>
        <dbReference type="ChEBI" id="CHEBI:35627"/>
        <dbReference type="ChEBI" id="CHEBI:140347"/>
        <dbReference type="EC" id="3.5.2.6"/>
    </reaction>
</comment>
<dbReference type="EMBL" id="FUZV01000001">
    <property type="protein sequence ID" value="SKC61174.1"/>
    <property type="molecule type" value="Genomic_DNA"/>
</dbReference>
<dbReference type="PRINTS" id="PR00118">
    <property type="entry name" value="BLACTAMASEA"/>
</dbReference>
<dbReference type="GO" id="GO:0046677">
    <property type="term" value="P:response to antibiotic"/>
    <property type="evidence" value="ECO:0007669"/>
    <property type="project" value="InterPro"/>
</dbReference>
<accession>A0A1T5KC02</accession>
<name>A0A1T5KC02_9GAMM</name>
<dbReference type="PANTHER" id="PTHR35333">
    <property type="entry name" value="BETA-LACTAMASE"/>
    <property type="match status" value="1"/>
</dbReference>
<dbReference type="EC" id="3.5.2.6" evidence="3"/>
<dbReference type="Gene3D" id="3.40.710.10">
    <property type="entry name" value="DD-peptidase/beta-lactamase superfamily"/>
    <property type="match status" value="1"/>
</dbReference>
<feature type="domain" description="Beta-lactamase class A catalytic" evidence="4">
    <location>
        <begin position="67"/>
        <end position="323"/>
    </location>
</feature>
<evidence type="ECO:0000256" key="3">
    <source>
        <dbReference type="ARBA" id="ARBA00012865"/>
    </source>
</evidence>
<protein>
    <recommendedName>
        <fullName evidence="3">beta-lactamase</fullName>
        <ecNumber evidence="3">3.5.2.6</ecNumber>
    </recommendedName>
</protein>
<proteinExistence type="inferred from homology"/>
<dbReference type="Proteomes" id="UP000190341">
    <property type="component" value="Unassembled WGS sequence"/>
</dbReference>
<dbReference type="InterPro" id="IPR012338">
    <property type="entry name" value="Beta-lactam/transpept-like"/>
</dbReference>
<organism evidence="5 6">
    <name type="scientific">Pseudoxanthomonas indica</name>
    <dbReference type="NCBI Taxonomy" id="428993"/>
    <lineage>
        <taxon>Bacteria</taxon>
        <taxon>Pseudomonadati</taxon>
        <taxon>Pseudomonadota</taxon>
        <taxon>Gammaproteobacteria</taxon>
        <taxon>Lysobacterales</taxon>
        <taxon>Lysobacteraceae</taxon>
        <taxon>Pseudoxanthomonas</taxon>
    </lineage>
</organism>
<evidence type="ECO:0000259" key="4">
    <source>
        <dbReference type="Pfam" id="PF13354"/>
    </source>
</evidence>
<reference evidence="5 6" key="1">
    <citation type="submission" date="2017-02" db="EMBL/GenBank/DDBJ databases">
        <authorList>
            <person name="Peterson S.W."/>
        </authorList>
    </citation>
    <scope>NUCLEOTIDE SEQUENCE [LARGE SCALE GENOMIC DNA]</scope>
    <source>
        <strain evidence="5 6">P15</strain>
    </source>
</reference>
<evidence type="ECO:0000256" key="2">
    <source>
        <dbReference type="ARBA" id="ARBA00009009"/>
    </source>
</evidence>
<evidence type="ECO:0000256" key="1">
    <source>
        <dbReference type="ARBA" id="ARBA00001526"/>
    </source>
</evidence>
<dbReference type="PANTHER" id="PTHR35333:SF3">
    <property type="entry name" value="BETA-LACTAMASE-TYPE TRANSPEPTIDASE FOLD CONTAINING PROTEIN"/>
    <property type="match status" value="1"/>
</dbReference>
<keyword evidence="6" id="KW-1185">Reference proteome</keyword>
<dbReference type="Pfam" id="PF13354">
    <property type="entry name" value="Beta-lactamase2"/>
    <property type="match status" value="1"/>
</dbReference>
<dbReference type="InterPro" id="IPR000871">
    <property type="entry name" value="Beta-lactam_class-A"/>
</dbReference>
<dbReference type="SUPFAM" id="SSF56601">
    <property type="entry name" value="beta-lactamase/transpeptidase-like"/>
    <property type="match status" value="1"/>
</dbReference>
<comment type="similarity">
    <text evidence="2">Belongs to the class-A beta-lactamase family.</text>
</comment>
<gene>
    <name evidence="5" type="ORF">SAMN06296058_1562</name>
</gene>